<dbReference type="RefSeq" id="WP_330156634.1">
    <property type="nucleotide sequence ID" value="NZ_BAAAJA010000010.1"/>
</dbReference>
<feature type="domain" description="HTH cro/C1-type" evidence="1">
    <location>
        <begin position="19"/>
        <end position="73"/>
    </location>
</feature>
<dbReference type="Proteomes" id="UP001348641">
    <property type="component" value="Unassembled WGS sequence"/>
</dbReference>
<accession>A0ABU7KJ87</accession>
<dbReference type="Pfam" id="PF19054">
    <property type="entry name" value="DUF5753"/>
    <property type="match status" value="1"/>
</dbReference>
<dbReference type="InterPro" id="IPR043917">
    <property type="entry name" value="DUF5753"/>
</dbReference>
<comment type="caution">
    <text evidence="2">The sequence shown here is derived from an EMBL/GenBank/DDBJ whole genome shotgun (WGS) entry which is preliminary data.</text>
</comment>
<dbReference type="EMBL" id="JAUUCC010000003">
    <property type="protein sequence ID" value="MEE2049355.1"/>
    <property type="molecule type" value="Genomic_DNA"/>
</dbReference>
<dbReference type="SMART" id="SM00530">
    <property type="entry name" value="HTH_XRE"/>
    <property type="match status" value="1"/>
</dbReference>
<sequence>MALEPDELTAARRNLGEELRELRRAAGLSGERLARRCAMSQSKISKIENGRITPTLIDLDRMLTALGTTTEQSHEVFALARKANTEWLQTRSLWRKGLESQQEELAGLETSASEARYFLPTMVTGLLATPDYIRASLSHAPGDVSSTVARKIARQEILRDPSRSFTFLLTEQAVRWAVLPPGGMTEQLTHLVEVSRLRSVRLGVLPFGTVLPRGPMNTFTVYDDRLATVEIFTGRLAFRDFQDVAAYRELFTVYEEKALFGEPARDRIRTWAEEGPA</sequence>
<name>A0ABU7KJ87_9ACTN</name>
<dbReference type="Gene3D" id="1.10.260.40">
    <property type="entry name" value="lambda repressor-like DNA-binding domains"/>
    <property type="match status" value="1"/>
</dbReference>
<evidence type="ECO:0000313" key="2">
    <source>
        <dbReference type="EMBL" id="MEE2049355.1"/>
    </source>
</evidence>
<dbReference type="InterPro" id="IPR001387">
    <property type="entry name" value="Cro/C1-type_HTH"/>
</dbReference>
<dbReference type="InterPro" id="IPR010982">
    <property type="entry name" value="Lambda_DNA-bd_dom_sf"/>
</dbReference>
<dbReference type="Pfam" id="PF13560">
    <property type="entry name" value="HTH_31"/>
    <property type="match status" value="1"/>
</dbReference>
<dbReference type="CDD" id="cd00093">
    <property type="entry name" value="HTH_XRE"/>
    <property type="match status" value="1"/>
</dbReference>
<proteinExistence type="predicted"/>
<reference evidence="2 3" key="1">
    <citation type="submission" date="2023-07" db="EMBL/GenBank/DDBJ databases">
        <authorList>
            <person name="Girao M."/>
            <person name="Carvalho M.F."/>
        </authorList>
    </citation>
    <scope>NUCLEOTIDE SEQUENCE [LARGE SCALE GENOMIC DNA]</scope>
    <source>
        <strain evidence="2 3">66/93</strain>
    </source>
</reference>
<gene>
    <name evidence="2" type="ORF">Q8A49_02480</name>
</gene>
<evidence type="ECO:0000313" key="3">
    <source>
        <dbReference type="Proteomes" id="UP001348641"/>
    </source>
</evidence>
<evidence type="ECO:0000259" key="1">
    <source>
        <dbReference type="PROSITE" id="PS50943"/>
    </source>
</evidence>
<dbReference type="PROSITE" id="PS50943">
    <property type="entry name" value="HTH_CROC1"/>
    <property type="match status" value="1"/>
</dbReference>
<organism evidence="2 3">
    <name type="scientific">Nocardiopsis tropica</name>
    <dbReference type="NCBI Taxonomy" id="109330"/>
    <lineage>
        <taxon>Bacteria</taxon>
        <taxon>Bacillati</taxon>
        <taxon>Actinomycetota</taxon>
        <taxon>Actinomycetes</taxon>
        <taxon>Streptosporangiales</taxon>
        <taxon>Nocardiopsidaceae</taxon>
        <taxon>Nocardiopsis</taxon>
    </lineage>
</organism>
<protein>
    <submittedName>
        <fullName evidence="2">Helix-turn-helix transcriptional regulator</fullName>
    </submittedName>
</protein>
<dbReference type="SUPFAM" id="SSF47413">
    <property type="entry name" value="lambda repressor-like DNA-binding domains"/>
    <property type="match status" value="1"/>
</dbReference>